<dbReference type="GO" id="GO:0005634">
    <property type="term" value="C:nucleus"/>
    <property type="evidence" value="ECO:0007669"/>
    <property type="project" value="UniProtKB-SubCell"/>
</dbReference>
<evidence type="ECO:0000256" key="5">
    <source>
        <dbReference type="ARBA" id="ARBA00022833"/>
    </source>
</evidence>
<keyword evidence="7" id="KW-0539">Nucleus</keyword>
<dbReference type="PROSITE" id="PS00028">
    <property type="entry name" value="ZINC_FINGER_C2H2_1"/>
    <property type="match status" value="12"/>
</dbReference>
<evidence type="ECO:0000313" key="13">
    <source>
        <dbReference type="Proteomes" id="UP001176961"/>
    </source>
</evidence>
<feature type="domain" description="C2H2-type" evidence="11">
    <location>
        <begin position="413"/>
        <end position="438"/>
    </location>
</feature>
<gene>
    <name evidence="12" type="ORF">CYNAS_LOCUS7236</name>
</gene>
<name>A0AA36GND9_CYLNA</name>
<feature type="domain" description="C2H2-type" evidence="11">
    <location>
        <begin position="325"/>
        <end position="352"/>
    </location>
</feature>
<feature type="region of interest" description="Disordered" evidence="10">
    <location>
        <begin position="230"/>
        <end position="273"/>
    </location>
</feature>
<dbReference type="PANTHER" id="PTHR24376:SF243">
    <property type="entry name" value="C2H2-TYPE DOMAIN-CONTAINING PROTEIN"/>
    <property type="match status" value="1"/>
</dbReference>
<dbReference type="GO" id="GO:0001228">
    <property type="term" value="F:DNA-binding transcription activator activity, RNA polymerase II-specific"/>
    <property type="evidence" value="ECO:0007669"/>
    <property type="project" value="TreeGrafter"/>
</dbReference>
<dbReference type="SUPFAM" id="SSF57667">
    <property type="entry name" value="beta-beta-alpha zinc fingers"/>
    <property type="match status" value="7"/>
</dbReference>
<evidence type="ECO:0000313" key="12">
    <source>
        <dbReference type="EMBL" id="CAJ0595253.1"/>
    </source>
</evidence>
<feature type="domain" description="C2H2-type" evidence="11">
    <location>
        <begin position="1142"/>
        <end position="1169"/>
    </location>
</feature>
<dbReference type="SMART" id="SM00355">
    <property type="entry name" value="ZnF_C2H2"/>
    <property type="match status" value="14"/>
</dbReference>
<feature type="domain" description="C2H2-type" evidence="11">
    <location>
        <begin position="1170"/>
        <end position="1197"/>
    </location>
</feature>
<evidence type="ECO:0000256" key="2">
    <source>
        <dbReference type="ARBA" id="ARBA00022723"/>
    </source>
</evidence>
<keyword evidence="4 8" id="KW-0863">Zinc-finger</keyword>
<evidence type="ECO:0000256" key="10">
    <source>
        <dbReference type="SAM" id="MobiDB-lite"/>
    </source>
</evidence>
<feature type="domain" description="C2H2-type" evidence="11">
    <location>
        <begin position="183"/>
        <end position="210"/>
    </location>
</feature>
<evidence type="ECO:0000256" key="7">
    <source>
        <dbReference type="ARBA" id="ARBA00023242"/>
    </source>
</evidence>
<comment type="subcellular location">
    <subcellularLocation>
        <location evidence="1">Nucleus</location>
    </subcellularLocation>
</comment>
<dbReference type="PROSITE" id="PS50157">
    <property type="entry name" value="ZINC_FINGER_C2H2_2"/>
    <property type="match status" value="13"/>
</dbReference>
<dbReference type="FunFam" id="3.30.160.60:FF:002343">
    <property type="entry name" value="Zinc finger protein 33A"/>
    <property type="match status" value="2"/>
</dbReference>
<feature type="domain" description="C2H2-type" evidence="11">
    <location>
        <begin position="711"/>
        <end position="738"/>
    </location>
</feature>
<evidence type="ECO:0000256" key="9">
    <source>
        <dbReference type="SAM" id="Coils"/>
    </source>
</evidence>
<feature type="domain" description="C2H2-type" evidence="11">
    <location>
        <begin position="383"/>
        <end position="412"/>
    </location>
</feature>
<feature type="domain" description="C2H2-type" evidence="11">
    <location>
        <begin position="155"/>
        <end position="182"/>
    </location>
</feature>
<evidence type="ECO:0000256" key="8">
    <source>
        <dbReference type="PROSITE-ProRule" id="PRU00042"/>
    </source>
</evidence>
<dbReference type="Gene3D" id="3.30.160.60">
    <property type="entry name" value="Classic Zinc Finger"/>
    <property type="match status" value="12"/>
</dbReference>
<dbReference type="GO" id="GO:0000978">
    <property type="term" value="F:RNA polymerase II cis-regulatory region sequence-specific DNA binding"/>
    <property type="evidence" value="ECO:0007669"/>
    <property type="project" value="TreeGrafter"/>
</dbReference>
<accession>A0AA36GND9</accession>
<dbReference type="InterPro" id="IPR013087">
    <property type="entry name" value="Znf_C2H2_type"/>
</dbReference>
<dbReference type="InterPro" id="IPR036236">
    <property type="entry name" value="Znf_C2H2_sf"/>
</dbReference>
<proteinExistence type="predicted"/>
<keyword evidence="2" id="KW-0479">Metal-binding</keyword>
<feature type="domain" description="C2H2-type" evidence="11">
    <location>
        <begin position="739"/>
        <end position="766"/>
    </location>
</feature>
<dbReference type="EMBL" id="CATQJL010000112">
    <property type="protein sequence ID" value="CAJ0595253.1"/>
    <property type="molecule type" value="Genomic_DNA"/>
</dbReference>
<keyword evidence="13" id="KW-1185">Reference proteome</keyword>
<feature type="domain" description="C2H2-type" evidence="11">
    <location>
        <begin position="211"/>
        <end position="239"/>
    </location>
</feature>
<dbReference type="Pfam" id="PF00096">
    <property type="entry name" value="zf-C2H2"/>
    <property type="match status" value="4"/>
</dbReference>
<reference evidence="12" key="1">
    <citation type="submission" date="2023-07" db="EMBL/GenBank/DDBJ databases">
        <authorList>
            <consortium name="CYATHOMIX"/>
        </authorList>
    </citation>
    <scope>NUCLEOTIDE SEQUENCE</scope>
    <source>
        <strain evidence="12">N/A</strain>
    </source>
</reference>
<dbReference type="GO" id="GO:0008270">
    <property type="term" value="F:zinc ion binding"/>
    <property type="evidence" value="ECO:0007669"/>
    <property type="project" value="UniProtKB-KW"/>
</dbReference>
<feature type="compositionally biased region" description="Basic and acidic residues" evidence="10">
    <location>
        <begin position="260"/>
        <end position="273"/>
    </location>
</feature>
<organism evidence="12 13">
    <name type="scientific">Cylicocyclus nassatus</name>
    <name type="common">Nematode worm</name>
    <dbReference type="NCBI Taxonomy" id="53992"/>
    <lineage>
        <taxon>Eukaryota</taxon>
        <taxon>Metazoa</taxon>
        <taxon>Ecdysozoa</taxon>
        <taxon>Nematoda</taxon>
        <taxon>Chromadorea</taxon>
        <taxon>Rhabditida</taxon>
        <taxon>Rhabditina</taxon>
        <taxon>Rhabditomorpha</taxon>
        <taxon>Strongyloidea</taxon>
        <taxon>Strongylidae</taxon>
        <taxon>Cylicocyclus</taxon>
    </lineage>
</organism>
<keyword evidence="5" id="KW-0862">Zinc</keyword>
<feature type="coiled-coil region" evidence="9">
    <location>
        <begin position="1272"/>
        <end position="1306"/>
    </location>
</feature>
<evidence type="ECO:0000259" key="11">
    <source>
        <dbReference type="PROSITE" id="PS50157"/>
    </source>
</evidence>
<dbReference type="Proteomes" id="UP001176961">
    <property type="component" value="Unassembled WGS sequence"/>
</dbReference>
<feature type="domain" description="C2H2-type" evidence="11">
    <location>
        <begin position="767"/>
        <end position="794"/>
    </location>
</feature>
<protein>
    <recommendedName>
        <fullName evidence="11">C2H2-type domain-containing protein</fullName>
    </recommendedName>
</protein>
<keyword evidence="9" id="KW-0175">Coiled coil</keyword>
<dbReference type="PANTHER" id="PTHR24376">
    <property type="entry name" value="ZINC FINGER PROTEIN"/>
    <property type="match status" value="1"/>
</dbReference>
<keyword evidence="3" id="KW-0677">Repeat</keyword>
<dbReference type="FunFam" id="3.30.160.60:FF:002869">
    <property type="entry name" value="Comb gap splice variant cg14"/>
    <property type="match status" value="1"/>
</dbReference>
<evidence type="ECO:0000256" key="4">
    <source>
        <dbReference type="ARBA" id="ARBA00022771"/>
    </source>
</evidence>
<evidence type="ECO:0000256" key="6">
    <source>
        <dbReference type="ARBA" id="ARBA00023125"/>
    </source>
</evidence>
<evidence type="ECO:0000256" key="3">
    <source>
        <dbReference type="ARBA" id="ARBA00022737"/>
    </source>
</evidence>
<evidence type="ECO:0000256" key="1">
    <source>
        <dbReference type="ARBA" id="ARBA00004123"/>
    </source>
</evidence>
<sequence length="1318" mass="150612">MEVNDTAHEYLSRGEEAILVEDGIDVESIDEVVYVNDIGGIIVPEVYQQWQEGAVALEEISGEGPLEIQAYISEADDAYENQPYEYSQNEALSAEDVSMQPHISLEDAVPTQYEDDEFEYAEDLFVPEGSTNSDEYEMEADRMANRGRRKPLTIVQCEVCGVVVKHPSKIEAHMRTHTGEKPFECEICGTKFTQRTPMLNHVRRHLGQTPYVCGYGCGKSFVNNAQKNAHELRHTGSKRSGPPRPYLKPPKRHVWNKAVSKPENRPRQSDEERATMVDFAPPVGQIEPPISAAASKRLDEVIESVVTGIPIKKRKTRPVRAPMLVQCQVCGLMLKHASKIKAHIRTHTGDKPYACDYCDAQFNTSGTLNMHIKRKHTAGERPYACTWDCGKRFVSISTRNEHERVVHAGTKRYECTVPGCYRMFTRRCYLMLHRQKEHGLLFKPVFDPQEIEKAEKEADMELMTEKEDGTTEFGNPDQLLVDPTTNMLVHVSEDGMVLEPLAEQPTFVGEFVEETVEPEYEEVVREETNEKSPVPYTFAEHSKTVRYVPSDIGLDLGSSEVVGIPLLEEEINQSGHSGEVRDMPVLTEERNPKLEKIKEESDQQLFPKQRVVNILKRKLHVRLPHYFDHSKMFEEAATAVGTSGLNYIGYGSPVRTTVEELEENEEGDLDVGGGNEERYDYVEAKEEHDSHYERNSMRKYRMVRRKPAQTFFCAPCNKEIKYPSKIAEHMRKHTGERPFQCQICGAGFSQGHVLKVHLRGHHGELPYKCSYCHHSFQSLAFKKQHEKTHYQPEETKVGRQLVNIVVHSGASGEEVDTDAMVDDVHNEEAVDSHAYACPIIECGMQSQNKEEVEEHIAAVHGDMQDWVDEGTEAEAYANSSETIVVSDAQDEQEQNVVSEQHPIMVTGNQQYGYYPYEEETMVLDDQSVDLELERPPVSLESEIPQEAPAEESYPNVPLRVFEQYAYIDDPNVPPPTEEIEIETSEQQYMLDDNDPSHLSLQETIVYDNIVGSNVDLFDLNLNADMPGEERVRVLMDPKPPKKGRLTYDEYYDRMVNKNLQEMEVDAATIEMAAPVKHVRLMTEEGPVVIAHPHGRMRRNRLIRSQSDRPHGARNLDWIIDAVARGIDVDSASPHNRRKPVMHKCQYCGRVDKYPSKIKAHMRTHTGEKPFKCDICGMTFAQRTPMRLHVRRHLDQKPYICTIEDCNLRFVSGALLNYHQQTKHFMTKRYICLKGCGRFFASARNQRNHEARCFYNTEQAHDFGDAIYEQLVYNDQEEEEASENDTEQELEEALEAVETSLNDTDVKVLDTKQPQFLHQ</sequence>
<feature type="domain" description="C2H2-type" evidence="11">
    <location>
        <begin position="353"/>
        <end position="382"/>
    </location>
</feature>
<feature type="domain" description="C2H2-type" evidence="11">
    <location>
        <begin position="1198"/>
        <end position="1228"/>
    </location>
</feature>
<comment type="caution">
    <text evidence="12">The sequence shown here is derived from an EMBL/GenBank/DDBJ whole genome shotgun (WGS) entry which is preliminary data.</text>
</comment>
<keyword evidence="6" id="KW-0238">DNA-binding</keyword>